<protein>
    <recommendedName>
        <fullName evidence="3">CBM-cenC domain-containing protein</fullName>
    </recommendedName>
</protein>
<accession>B0VJH3</accession>
<evidence type="ECO:0008006" key="3">
    <source>
        <dbReference type="Google" id="ProtNLM"/>
    </source>
</evidence>
<dbReference type="HOGENOM" id="CLU_1575719_0_0_0"/>
<evidence type="ECO:0000313" key="1">
    <source>
        <dbReference type="EMBL" id="CAO81633.1"/>
    </source>
</evidence>
<dbReference type="AlphaFoldDB" id="B0VJH3"/>
<dbReference type="EMBL" id="CU466930">
    <property type="protein sequence ID" value="CAO81633.1"/>
    <property type="molecule type" value="Genomic_DNA"/>
</dbReference>
<gene>
    <name evidence="1" type="ordered locus">CLOAM1801</name>
</gene>
<organism evidence="1 2">
    <name type="scientific">Cloacimonas acidaminovorans (strain Evry)</name>
    <dbReference type="NCBI Taxonomy" id="459349"/>
    <lineage>
        <taxon>Bacteria</taxon>
        <taxon>Pseudomonadati</taxon>
        <taxon>Candidatus Cloacimonadota</taxon>
        <taxon>Candidatus Cloacimonadia</taxon>
        <taxon>Candidatus Cloacimonadales</taxon>
        <taxon>Candidatus Cloacimonadaceae</taxon>
        <taxon>Candidatus Cloacimonas</taxon>
    </lineage>
</organism>
<reference evidence="1 2" key="1">
    <citation type="journal article" date="2008" name="J. Bacteriol.">
        <title>'Candidatus Cloacamonas acidaminovorans': genome sequence reconstruction provides a first glimpse of a new bacterial division.</title>
        <authorList>
            <person name="Pelletier E."/>
            <person name="Kreimeyer A."/>
            <person name="Bocs S."/>
            <person name="Rouy Z."/>
            <person name="Gyapay G."/>
            <person name="Chouari R."/>
            <person name="Riviere D."/>
            <person name="Ganesan A."/>
            <person name="Daegelen P."/>
            <person name="Sghir A."/>
            <person name="Cohen G.N."/>
            <person name="Medigue C."/>
            <person name="Weissenbach J."/>
            <person name="Le Paslier D."/>
        </authorList>
    </citation>
    <scope>NUCLEOTIDE SEQUENCE [LARGE SCALE GENOMIC DNA]</scope>
    <source>
        <strain evidence="2">Evry</strain>
    </source>
</reference>
<keyword evidence="2" id="KW-1185">Reference proteome</keyword>
<dbReference type="Proteomes" id="UP000002019">
    <property type="component" value="Chromosome"/>
</dbReference>
<proteinExistence type="predicted"/>
<dbReference type="KEGG" id="caci:CLOAM1801"/>
<name>B0VJH3_CLOAI</name>
<sequence length="169" mass="19286">MKDSPNLIKNNSFSPYSTIGEEALKGWMVILNPKETRESPVVIDPEVTLEGKTSLRIDASDNSVLILSEPFNVRRYGGYYLRCYFKTNSPHPPRPQLRFIVFKENGKIVNRFKIKAKVNEDWERATISAGFIKPGARFGRLGIYIPPFKEGSIWIDDTGCFEVHGFKID</sequence>
<dbReference type="STRING" id="459349.CLOAM1801"/>
<evidence type="ECO:0000313" key="2">
    <source>
        <dbReference type="Proteomes" id="UP000002019"/>
    </source>
</evidence>
<dbReference type="Gene3D" id="2.60.120.260">
    <property type="entry name" value="Galactose-binding domain-like"/>
    <property type="match status" value="1"/>
</dbReference>